<dbReference type="InterPro" id="IPR036291">
    <property type="entry name" value="NAD(P)-bd_dom_sf"/>
</dbReference>
<name>A0AAF0FCQ1_9BASI</name>
<dbReference type="GO" id="GO:0070403">
    <property type="term" value="F:NAD+ binding"/>
    <property type="evidence" value="ECO:0007669"/>
    <property type="project" value="InterPro"/>
</dbReference>
<dbReference type="EC" id="1.1.1.157" evidence="6"/>
<evidence type="ECO:0000259" key="5">
    <source>
        <dbReference type="Pfam" id="PF02737"/>
    </source>
</evidence>
<evidence type="ECO:0000313" key="6">
    <source>
        <dbReference type="EMBL" id="WFD44990.1"/>
    </source>
</evidence>
<dbReference type="InterPro" id="IPR006108">
    <property type="entry name" value="3HC_DH_C"/>
</dbReference>
<evidence type="ECO:0000256" key="2">
    <source>
        <dbReference type="ARBA" id="ARBA00023002"/>
    </source>
</evidence>
<dbReference type="SUPFAM" id="SSF51735">
    <property type="entry name" value="NAD(P)-binding Rossmann-fold domains"/>
    <property type="match status" value="1"/>
</dbReference>
<dbReference type="Gene3D" id="3.40.50.720">
    <property type="entry name" value="NAD(P)-binding Rossmann-like Domain"/>
    <property type="match status" value="1"/>
</dbReference>
<dbReference type="InterPro" id="IPR006176">
    <property type="entry name" value="3-OHacyl-CoA_DH_NAD-bd"/>
</dbReference>
<keyword evidence="3" id="KW-0812">Transmembrane</keyword>
<evidence type="ECO:0000256" key="1">
    <source>
        <dbReference type="ARBA" id="ARBA00009463"/>
    </source>
</evidence>
<proteinExistence type="inferred from homology"/>
<dbReference type="PIRSF" id="PIRSF000105">
    <property type="entry name" value="HCDH"/>
    <property type="match status" value="1"/>
</dbReference>
<dbReference type="GO" id="GO:0008691">
    <property type="term" value="F:3-hydroxybutyryl-CoA dehydrogenase activity"/>
    <property type="evidence" value="ECO:0007669"/>
    <property type="project" value="UniProtKB-EC"/>
</dbReference>
<dbReference type="PANTHER" id="PTHR48075:SF5">
    <property type="entry name" value="3-HYDROXYBUTYRYL-COA DEHYDROGENASE"/>
    <property type="match status" value="1"/>
</dbReference>
<accession>A0AAF0FCQ1</accession>
<keyword evidence="2 6" id="KW-0560">Oxidoreductase</keyword>
<organism evidence="6 7">
    <name type="scientific">Malassezia psittaci</name>
    <dbReference type="NCBI Taxonomy" id="1821823"/>
    <lineage>
        <taxon>Eukaryota</taxon>
        <taxon>Fungi</taxon>
        <taxon>Dikarya</taxon>
        <taxon>Basidiomycota</taxon>
        <taxon>Ustilaginomycotina</taxon>
        <taxon>Malasseziomycetes</taxon>
        <taxon>Malasseziales</taxon>
        <taxon>Malasseziaceae</taxon>
        <taxon>Malassezia</taxon>
    </lineage>
</organism>
<keyword evidence="3" id="KW-0472">Membrane</keyword>
<dbReference type="InterPro" id="IPR008927">
    <property type="entry name" value="6-PGluconate_DH-like_C_sf"/>
</dbReference>
<dbReference type="Pfam" id="PF00725">
    <property type="entry name" value="3HCDH"/>
    <property type="match status" value="1"/>
</dbReference>
<evidence type="ECO:0000259" key="4">
    <source>
        <dbReference type="Pfam" id="PF00725"/>
    </source>
</evidence>
<dbReference type="EMBL" id="CP118380">
    <property type="protein sequence ID" value="WFD44990.1"/>
    <property type="molecule type" value="Genomic_DNA"/>
</dbReference>
<dbReference type="Pfam" id="PF02737">
    <property type="entry name" value="3HCDH_N"/>
    <property type="match status" value="1"/>
</dbReference>
<evidence type="ECO:0000313" key="7">
    <source>
        <dbReference type="Proteomes" id="UP001214628"/>
    </source>
</evidence>
<dbReference type="InterPro" id="IPR013328">
    <property type="entry name" value="6PGD_dom2"/>
</dbReference>
<sequence length="298" mass="32778">MQRDVQILSVVGCGQMGIGIAFVAAIHAEIPNIVLVDLSLDRAKQGRDALREQVLHAAKYRRIDPNRVNKIMDSVHVVAGIEELSTSSDGHTPDLVIEAAAEDMEIKQQLFARLAKHLPLSTILATNTSSLSVTTIARAASEVFEDAPSAESSAQRVMRLVEIIPGLQTSQDVIERASQFATSCRKRTVLCVDTPGFIVNRINIAAVREAIRMAESKEASYEDIDKAMVLGMRHPMGPLRLADFVGLHFTISRSVMQIIHKDTQDPHYAPPILLQRMVQAGWLGKKSGQGFYNYRAKA</sequence>
<dbReference type="InterPro" id="IPR022694">
    <property type="entry name" value="3-OHacyl-CoA_DH"/>
</dbReference>
<dbReference type="Proteomes" id="UP001214628">
    <property type="component" value="Chromosome 6"/>
</dbReference>
<comment type="similarity">
    <text evidence="1">Belongs to the 3-hydroxyacyl-CoA dehydrogenase family.</text>
</comment>
<feature type="transmembrane region" description="Helical" evidence="3">
    <location>
        <begin position="7"/>
        <end position="28"/>
    </location>
</feature>
<feature type="domain" description="3-hydroxyacyl-CoA dehydrogenase NAD binding" evidence="5">
    <location>
        <begin position="9"/>
        <end position="193"/>
    </location>
</feature>
<reference evidence="6" key="1">
    <citation type="submission" date="2023-02" db="EMBL/GenBank/DDBJ databases">
        <title>Mating type loci evolution in Malassezia.</title>
        <authorList>
            <person name="Coelho M.A."/>
        </authorList>
    </citation>
    <scope>NUCLEOTIDE SEQUENCE</scope>
    <source>
        <strain evidence="6">CBS 14136</strain>
    </source>
</reference>
<dbReference type="Gene3D" id="1.10.1040.10">
    <property type="entry name" value="N-(1-d-carboxylethyl)-l-norvaline Dehydrogenase, domain 2"/>
    <property type="match status" value="1"/>
</dbReference>
<evidence type="ECO:0000256" key="3">
    <source>
        <dbReference type="SAM" id="Phobius"/>
    </source>
</evidence>
<dbReference type="SUPFAM" id="SSF48179">
    <property type="entry name" value="6-phosphogluconate dehydrogenase C-terminal domain-like"/>
    <property type="match status" value="1"/>
</dbReference>
<protein>
    <submittedName>
        <fullName evidence="6">3-hydroxybutyryl-CoA dehydrogenase</fullName>
        <ecNumber evidence="6">1.1.1.157</ecNumber>
    </submittedName>
</protein>
<dbReference type="PANTHER" id="PTHR48075">
    <property type="entry name" value="3-HYDROXYACYL-COA DEHYDROGENASE FAMILY PROTEIN"/>
    <property type="match status" value="1"/>
</dbReference>
<dbReference type="GO" id="GO:0006631">
    <property type="term" value="P:fatty acid metabolic process"/>
    <property type="evidence" value="ECO:0007669"/>
    <property type="project" value="InterPro"/>
</dbReference>
<gene>
    <name evidence="6" type="ORF">MPSI1_003666</name>
</gene>
<feature type="domain" description="3-hydroxyacyl-CoA dehydrogenase C-terminal" evidence="4">
    <location>
        <begin position="196"/>
        <end position="294"/>
    </location>
</feature>
<dbReference type="AlphaFoldDB" id="A0AAF0FCQ1"/>
<keyword evidence="3" id="KW-1133">Transmembrane helix</keyword>
<keyword evidence="7" id="KW-1185">Reference proteome</keyword>